<dbReference type="AlphaFoldDB" id="A0A0F9GGT2"/>
<comment type="caution">
    <text evidence="1">The sequence shown here is derived from an EMBL/GenBank/DDBJ whole genome shotgun (WGS) entry which is preliminary data.</text>
</comment>
<proteinExistence type="predicted"/>
<dbReference type="EMBL" id="LAZR01026464">
    <property type="protein sequence ID" value="KKL68650.1"/>
    <property type="molecule type" value="Genomic_DNA"/>
</dbReference>
<gene>
    <name evidence="1" type="ORF">LCGC14_2122870</name>
</gene>
<name>A0A0F9GGT2_9ZZZZ</name>
<accession>A0A0F9GGT2</accession>
<evidence type="ECO:0000313" key="1">
    <source>
        <dbReference type="EMBL" id="KKL68650.1"/>
    </source>
</evidence>
<reference evidence="1" key="1">
    <citation type="journal article" date="2015" name="Nature">
        <title>Complex archaea that bridge the gap between prokaryotes and eukaryotes.</title>
        <authorList>
            <person name="Spang A."/>
            <person name="Saw J.H."/>
            <person name="Jorgensen S.L."/>
            <person name="Zaremba-Niedzwiedzka K."/>
            <person name="Martijn J."/>
            <person name="Lind A.E."/>
            <person name="van Eijk R."/>
            <person name="Schleper C."/>
            <person name="Guy L."/>
            <person name="Ettema T.J."/>
        </authorList>
    </citation>
    <scope>NUCLEOTIDE SEQUENCE</scope>
</reference>
<organism evidence="1">
    <name type="scientific">marine sediment metagenome</name>
    <dbReference type="NCBI Taxonomy" id="412755"/>
    <lineage>
        <taxon>unclassified sequences</taxon>
        <taxon>metagenomes</taxon>
        <taxon>ecological metagenomes</taxon>
    </lineage>
</organism>
<sequence>MGFNIDESPINRDWLHTEWSYPPYRSNAFFKKLGEVGTTLAQFKQSGMYKQALLDGAIVDDEWVPPSKRKKQ</sequence>
<protein>
    <submittedName>
        <fullName evidence="1">Uncharacterized protein</fullName>
    </submittedName>
</protein>